<dbReference type="Proteomes" id="UP000315700">
    <property type="component" value="Chromosome"/>
</dbReference>
<name>A0A517SIC7_9PLAN</name>
<reference evidence="2 3" key="1">
    <citation type="submission" date="2019-02" db="EMBL/GenBank/DDBJ databases">
        <title>Deep-cultivation of Planctomycetes and their phenomic and genomic characterization uncovers novel biology.</title>
        <authorList>
            <person name="Wiegand S."/>
            <person name="Jogler M."/>
            <person name="Boedeker C."/>
            <person name="Pinto D."/>
            <person name="Vollmers J."/>
            <person name="Rivas-Marin E."/>
            <person name="Kohn T."/>
            <person name="Peeters S.H."/>
            <person name="Heuer A."/>
            <person name="Rast P."/>
            <person name="Oberbeckmann S."/>
            <person name="Bunk B."/>
            <person name="Jeske O."/>
            <person name="Meyerdierks A."/>
            <person name="Storesund J.E."/>
            <person name="Kallscheuer N."/>
            <person name="Luecker S."/>
            <person name="Lage O.M."/>
            <person name="Pohl T."/>
            <person name="Merkel B.J."/>
            <person name="Hornburger P."/>
            <person name="Mueller R.-W."/>
            <person name="Bruemmer F."/>
            <person name="Labrenz M."/>
            <person name="Spormann A.M."/>
            <person name="Op den Camp H."/>
            <person name="Overmann J."/>
            <person name="Amann R."/>
            <person name="Jetten M.S.M."/>
            <person name="Mascher T."/>
            <person name="Medema M.H."/>
            <person name="Devos D.P."/>
            <person name="Kaster A.-K."/>
            <person name="Ovreas L."/>
            <person name="Rohde M."/>
            <person name="Galperin M.Y."/>
            <person name="Jogler C."/>
        </authorList>
    </citation>
    <scope>NUCLEOTIDE SEQUENCE [LARGE SCALE GENOMIC DNA]</scope>
    <source>
        <strain evidence="2 3">Pan44</strain>
    </source>
</reference>
<proteinExistence type="predicted"/>
<dbReference type="AlphaFoldDB" id="A0A517SIC7"/>
<dbReference type="InParanoid" id="A0A517SIC7"/>
<evidence type="ECO:0000313" key="3">
    <source>
        <dbReference type="Proteomes" id="UP000315700"/>
    </source>
</evidence>
<organism evidence="2 3">
    <name type="scientific">Caulifigura coniformis</name>
    <dbReference type="NCBI Taxonomy" id="2527983"/>
    <lineage>
        <taxon>Bacteria</taxon>
        <taxon>Pseudomonadati</taxon>
        <taxon>Planctomycetota</taxon>
        <taxon>Planctomycetia</taxon>
        <taxon>Planctomycetales</taxon>
        <taxon>Planctomycetaceae</taxon>
        <taxon>Caulifigura</taxon>
    </lineage>
</organism>
<dbReference type="KEGG" id="ccos:Pan44_39280"/>
<evidence type="ECO:0000313" key="2">
    <source>
        <dbReference type="EMBL" id="QDT55880.1"/>
    </source>
</evidence>
<dbReference type="EMBL" id="CP036271">
    <property type="protein sequence ID" value="QDT55880.1"/>
    <property type="molecule type" value="Genomic_DNA"/>
</dbReference>
<keyword evidence="3" id="KW-1185">Reference proteome</keyword>
<feature type="region of interest" description="Disordered" evidence="1">
    <location>
        <begin position="1"/>
        <end position="22"/>
    </location>
</feature>
<sequence length="72" mass="7912">MTDLAAQDARRSISRTNSRDAIPHIELEPLDGKRSNETVNRTSLFWNPINSVGEAAKCFGLKANSNGARLVE</sequence>
<protein>
    <submittedName>
        <fullName evidence="2">Uncharacterized protein</fullName>
    </submittedName>
</protein>
<evidence type="ECO:0000256" key="1">
    <source>
        <dbReference type="SAM" id="MobiDB-lite"/>
    </source>
</evidence>
<accession>A0A517SIC7</accession>
<gene>
    <name evidence="2" type="ORF">Pan44_39280</name>
</gene>